<protein>
    <submittedName>
        <fullName evidence="1">Uncharacterized protein</fullName>
    </submittedName>
</protein>
<comment type="caution">
    <text evidence="1">The sequence shown here is derived from an EMBL/GenBank/DDBJ whole genome shotgun (WGS) entry which is preliminary data.</text>
</comment>
<accession>A0A821NC41</accession>
<reference evidence="1" key="1">
    <citation type="submission" date="2021-02" db="EMBL/GenBank/DDBJ databases">
        <authorList>
            <person name="Nowell W R."/>
        </authorList>
    </citation>
    <scope>NUCLEOTIDE SEQUENCE</scope>
</reference>
<dbReference type="AlphaFoldDB" id="A0A821NC41"/>
<evidence type="ECO:0000313" key="1">
    <source>
        <dbReference type="EMBL" id="CAF4784083.1"/>
    </source>
</evidence>
<feature type="non-terminal residue" evidence="1">
    <location>
        <position position="1"/>
    </location>
</feature>
<evidence type="ECO:0000313" key="2">
    <source>
        <dbReference type="Proteomes" id="UP000663873"/>
    </source>
</evidence>
<sequence length="114" mass="12493">IIASVNGCTRVLISEEADVLLPSIGAVLPSPFINKDVPAVKSEARVEMMKMFDGDFHMRKLKGGICKIDSFKHSFIGASSGGIIVTALQRKANGSQVDAFFERLMIWYLRPPPL</sequence>
<dbReference type="Proteomes" id="UP000663873">
    <property type="component" value="Unassembled WGS sequence"/>
</dbReference>
<feature type="non-terminal residue" evidence="1">
    <location>
        <position position="114"/>
    </location>
</feature>
<proteinExistence type="predicted"/>
<keyword evidence="2" id="KW-1185">Reference proteome</keyword>
<organism evidence="1 2">
    <name type="scientific">Rotaria socialis</name>
    <dbReference type="NCBI Taxonomy" id="392032"/>
    <lineage>
        <taxon>Eukaryota</taxon>
        <taxon>Metazoa</taxon>
        <taxon>Spiralia</taxon>
        <taxon>Gnathifera</taxon>
        <taxon>Rotifera</taxon>
        <taxon>Eurotatoria</taxon>
        <taxon>Bdelloidea</taxon>
        <taxon>Philodinida</taxon>
        <taxon>Philodinidae</taxon>
        <taxon>Rotaria</taxon>
    </lineage>
</organism>
<gene>
    <name evidence="1" type="ORF">UJA718_LOCUS40516</name>
</gene>
<dbReference type="EMBL" id="CAJOBP010045057">
    <property type="protein sequence ID" value="CAF4784083.1"/>
    <property type="molecule type" value="Genomic_DNA"/>
</dbReference>
<name>A0A821NC41_9BILA</name>